<dbReference type="GO" id="GO:0050163">
    <property type="term" value="F:oxaloacetate tautomerase activity"/>
    <property type="evidence" value="ECO:0007669"/>
    <property type="project" value="UniProtKB-ARBA"/>
</dbReference>
<evidence type="ECO:0000259" key="3">
    <source>
        <dbReference type="Pfam" id="PF01557"/>
    </source>
</evidence>
<sequence>MAKFSRLVRFEDPRGNIHYGEAGTEWQKELVGQSVPTYDISDAFDGEFALTGKNVEIAKVLCPVTSVPIIIGIGLNYKVHAEEAKLPIPEYPVVFTKFADTLAGPFQDIHVGAIAKELDYEGELSVVIGKDVKNLRSGEDPFDYVLGYTVGNDVSARYWQWPKMSGSQHGYAKSFDNFGPIGPVIASRTAIPKPESLKLKTWVNGDLRQDCKTDDLIFGIARLIEHLSQGMTLRKGTVIMTGTPNGVAAFLQPRNWLKDGDVVKIEIEGIGAIENKMVVAAE</sequence>
<dbReference type="OrthoDB" id="411064at2759"/>
<keyword evidence="2" id="KW-0479">Metal-binding</keyword>
<dbReference type="FunFam" id="3.90.850.10:FF:000002">
    <property type="entry name" value="2-hydroxyhepta-2,4-diene-1,7-dioate isomerase"/>
    <property type="match status" value="1"/>
</dbReference>
<dbReference type="InterPro" id="IPR011234">
    <property type="entry name" value="Fumarylacetoacetase-like_C"/>
</dbReference>
<keyword evidence="5" id="KW-1185">Reference proteome</keyword>
<dbReference type="GO" id="GO:0046872">
    <property type="term" value="F:metal ion binding"/>
    <property type="evidence" value="ECO:0007669"/>
    <property type="project" value="UniProtKB-KW"/>
</dbReference>
<dbReference type="PANTHER" id="PTHR11820:SF7">
    <property type="entry name" value="ACYLPYRUVASE FAHD1, MITOCHONDRIAL"/>
    <property type="match status" value="1"/>
</dbReference>
<dbReference type="AlphaFoldDB" id="W9XHU8"/>
<comment type="similarity">
    <text evidence="1">Belongs to the FAH family.</text>
</comment>
<evidence type="ECO:0000313" key="4">
    <source>
        <dbReference type="EMBL" id="EXJ76521.1"/>
    </source>
</evidence>
<dbReference type="RefSeq" id="XP_007739838.1">
    <property type="nucleotide sequence ID" value="XM_007741648.1"/>
</dbReference>
<evidence type="ECO:0000313" key="5">
    <source>
        <dbReference type="Proteomes" id="UP000019471"/>
    </source>
</evidence>
<dbReference type="HOGENOM" id="CLU_028458_2_1_1"/>
<dbReference type="InterPro" id="IPR036663">
    <property type="entry name" value="Fumarylacetoacetase_C_sf"/>
</dbReference>
<evidence type="ECO:0000256" key="2">
    <source>
        <dbReference type="ARBA" id="ARBA00022723"/>
    </source>
</evidence>
<protein>
    <recommendedName>
        <fullName evidence="3">Fumarylacetoacetase-like C-terminal domain-containing protein</fullName>
    </recommendedName>
</protein>
<dbReference type="EMBL" id="AMGX01000001">
    <property type="protein sequence ID" value="EXJ76521.1"/>
    <property type="molecule type" value="Genomic_DNA"/>
</dbReference>
<organism evidence="4 5">
    <name type="scientific">Cladophialophora psammophila CBS 110553</name>
    <dbReference type="NCBI Taxonomy" id="1182543"/>
    <lineage>
        <taxon>Eukaryota</taxon>
        <taxon>Fungi</taxon>
        <taxon>Dikarya</taxon>
        <taxon>Ascomycota</taxon>
        <taxon>Pezizomycotina</taxon>
        <taxon>Eurotiomycetes</taxon>
        <taxon>Chaetothyriomycetidae</taxon>
        <taxon>Chaetothyriales</taxon>
        <taxon>Herpotrichiellaceae</taxon>
        <taxon>Cladophialophora</taxon>
    </lineage>
</organism>
<dbReference type="GO" id="GO:0006107">
    <property type="term" value="P:oxaloacetate metabolic process"/>
    <property type="evidence" value="ECO:0007669"/>
    <property type="project" value="UniProtKB-ARBA"/>
</dbReference>
<dbReference type="GO" id="GO:0018773">
    <property type="term" value="F:acetylpyruvate hydrolase activity"/>
    <property type="evidence" value="ECO:0007669"/>
    <property type="project" value="TreeGrafter"/>
</dbReference>
<name>W9XHU8_9EURO</name>
<dbReference type="PANTHER" id="PTHR11820">
    <property type="entry name" value="ACYLPYRUVASE"/>
    <property type="match status" value="1"/>
</dbReference>
<feature type="domain" description="Fumarylacetoacetase-like C-terminal" evidence="3">
    <location>
        <begin position="70"/>
        <end position="277"/>
    </location>
</feature>
<gene>
    <name evidence="4" type="ORF">A1O5_01029</name>
</gene>
<dbReference type="SUPFAM" id="SSF56529">
    <property type="entry name" value="FAH"/>
    <property type="match status" value="1"/>
</dbReference>
<dbReference type="STRING" id="1182543.W9XHU8"/>
<dbReference type="Proteomes" id="UP000019471">
    <property type="component" value="Unassembled WGS sequence"/>
</dbReference>
<dbReference type="eggNOG" id="KOG1535">
    <property type="taxonomic scope" value="Eukaryota"/>
</dbReference>
<evidence type="ECO:0000256" key="1">
    <source>
        <dbReference type="ARBA" id="ARBA00010211"/>
    </source>
</evidence>
<reference evidence="4 5" key="1">
    <citation type="submission" date="2013-03" db="EMBL/GenBank/DDBJ databases">
        <title>The Genome Sequence of Cladophialophora psammophila CBS 110553.</title>
        <authorList>
            <consortium name="The Broad Institute Genomics Platform"/>
            <person name="Cuomo C."/>
            <person name="de Hoog S."/>
            <person name="Gorbushina A."/>
            <person name="Walker B."/>
            <person name="Young S.K."/>
            <person name="Zeng Q."/>
            <person name="Gargeya S."/>
            <person name="Fitzgerald M."/>
            <person name="Haas B."/>
            <person name="Abouelleil A."/>
            <person name="Allen A.W."/>
            <person name="Alvarado L."/>
            <person name="Arachchi H.M."/>
            <person name="Berlin A.M."/>
            <person name="Chapman S.B."/>
            <person name="Gainer-Dewar J."/>
            <person name="Goldberg J."/>
            <person name="Griggs A."/>
            <person name="Gujja S."/>
            <person name="Hansen M."/>
            <person name="Howarth C."/>
            <person name="Imamovic A."/>
            <person name="Ireland A."/>
            <person name="Larimer J."/>
            <person name="McCowan C."/>
            <person name="Murphy C."/>
            <person name="Pearson M."/>
            <person name="Poon T.W."/>
            <person name="Priest M."/>
            <person name="Roberts A."/>
            <person name="Saif S."/>
            <person name="Shea T."/>
            <person name="Sisk P."/>
            <person name="Sykes S."/>
            <person name="Wortman J."/>
            <person name="Nusbaum C."/>
            <person name="Birren B."/>
        </authorList>
    </citation>
    <scope>NUCLEOTIDE SEQUENCE [LARGE SCALE GENOMIC DNA]</scope>
    <source>
        <strain evidence="4 5">CBS 110553</strain>
    </source>
</reference>
<accession>W9XHU8</accession>
<dbReference type="Gene3D" id="3.90.850.10">
    <property type="entry name" value="Fumarylacetoacetase-like, C-terminal domain"/>
    <property type="match status" value="1"/>
</dbReference>
<proteinExistence type="inferred from homology"/>
<dbReference type="GeneID" id="19185765"/>
<dbReference type="Pfam" id="PF01557">
    <property type="entry name" value="FAA_hydrolase"/>
    <property type="match status" value="1"/>
</dbReference>
<comment type="caution">
    <text evidence="4">The sequence shown here is derived from an EMBL/GenBank/DDBJ whole genome shotgun (WGS) entry which is preliminary data.</text>
</comment>